<dbReference type="Proteomes" id="UP001371305">
    <property type="component" value="Unassembled WGS sequence"/>
</dbReference>
<organism evidence="1 2">
    <name type="scientific">Luteolibacter soli</name>
    <dbReference type="NCBI Taxonomy" id="3135280"/>
    <lineage>
        <taxon>Bacteria</taxon>
        <taxon>Pseudomonadati</taxon>
        <taxon>Verrucomicrobiota</taxon>
        <taxon>Verrucomicrobiia</taxon>
        <taxon>Verrucomicrobiales</taxon>
        <taxon>Verrucomicrobiaceae</taxon>
        <taxon>Luteolibacter</taxon>
    </lineage>
</organism>
<dbReference type="EC" id="1.-.-.-" evidence="1"/>
<reference evidence="1 2" key="1">
    <citation type="submission" date="2024-04" db="EMBL/GenBank/DDBJ databases">
        <title>Luteolibacter sp. isolated from soil.</title>
        <authorList>
            <person name="An J."/>
        </authorList>
    </citation>
    <scope>NUCLEOTIDE SEQUENCE [LARGE SCALE GENOMIC DNA]</scope>
    <source>
        <strain evidence="1 2">Y139</strain>
    </source>
</reference>
<dbReference type="Pfam" id="PF13618">
    <property type="entry name" value="Gluconate_2-dh3"/>
    <property type="match status" value="1"/>
</dbReference>
<dbReference type="GO" id="GO:0016491">
    <property type="term" value="F:oxidoreductase activity"/>
    <property type="evidence" value="ECO:0007669"/>
    <property type="project" value="UniProtKB-KW"/>
</dbReference>
<proteinExistence type="predicted"/>
<dbReference type="InterPro" id="IPR027056">
    <property type="entry name" value="Gluconate_2DH_su3"/>
</dbReference>
<evidence type="ECO:0000313" key="2">
    <source>
        <dbReference type="Proteomes" id="UP001371305"/>
    </source>
</evidence>
<keyword evidence="1" id="KW-0560">Oxidoreductase</keyword>
<dbReference type="RefSeq" id="WP_341406778.1">
    <property type="nucleotide sequence ID" value="NZ_JBBUKT010000009.1"/>
</dbReference>
<evidence type="ECO:0000313" key="1">
    <source>
        <dbReference type="EMBL" id="MEK7953019.1"/>
    </source>
</evidence>
<protein>
    <submittedName>
        <fullName evidence="1">Gluconate 2-dehydrogenase subunit 3 family protein</fullName>
        <ecNumber evidence="1">1.-.-.-</ecNumber>
    </submittedName>
</protein>
<dbReference type="EMBL" id="JBBUKT010000009">
    <property type="protein sequence ID" value="MEK7953019.1"/>
    <property type="molecule type" value="Genomic_DNA"/>
</dbReference>
<keyword evidence="2" id="KW-1185">Reference proteome</keyword>
<name>A0ABU9AZ17_9BACT</name>
<accession>A0ABU9AZ17</accession>
<gene>
    <name evidence="1" type="ORF">WKV53_21070</name>
</gene>
<sequence>MDRREILKVMALTFGGSLALPESAFAKLAEPFDPSKLTFFTKPQRELVAVLAETIIPKTDTPGAIDAGVPALIELIAQDCLPESDQKVILEGLGTVETHAADQSKKPFAQLATAERITLLTAMENEAKQAGNTKAFIRQFKDLTKFCFVNSEIGATQAFEFTLVPGRWDAAMDLKPGQKAYSI</sequence>
<comment type="caution">
    <text evidence="1">The sequence shown here is derived from an EMBL/GenBank/DDBJ whole genome shotgun (WGS) entry which is preliminary data.</text>
</comment>